<dbReference type="AlphaFoldDB" id="A0A7S4LGC1"/>
<dbReference type="SUPFAM" id="SSF56300">
    <property type="entry name" value="Metallo-dependent phosphatases"/>
    <property type="match status" value="1"/>
</dbReference>
<evidence type="ECO:0000256" key="1">
    <source>
        <dbReference type="ARBA" id="ARBA00022729"/>
    </source>
</evidence>
<feature type="domain" description="Calcineurin-like phosphoesterase" evidence="3">
    <location>
        <begin position="6"/>
        <end position="185"/>
    </location>
</feature>
<dbReference type="GO" id="GO:0016787">
    <property type="term" value="F:hydrolase activity"/>
    <property type="evidence" value="ECO:0007669"/>
    <property type="project" value="UniProtKB-KW"/>
</dbReference>
<dbReference type="Gene3D" id="3.60.21.10">
    <property type="match status" value="1"/>
</dbReference>
<dbReference type="PANTHER" id="PTHR10161:SF14">
    <property type="entry name" value="TARTRATE-RESISTANT ACID PHOSPHATASE TYPE 5"/>
    <property type="match status" value="1"/>
</dbReference>
<dbReference type="InterPro" id="IPR029052">
    <property type="entry name" value="Metallo-depent_PP-like"/>
</dbReference>
<dbReference type="EMBL" id="HBJA01111565">
    <property type="protein sequence ID" value="CAE0827210.1"/>
    <property type="molecule type" value="Transcribed_RNA"/>
</dbReference>
<dbReference type="InterPro" id="IPR004843">
    <property type="entry name" value="Calcineurin-like_PHP"/>
</dbReference>
<dbReference type="InterPro" id="IPR051558">
    <property type="entry name" value="Metallophosphoesterase_PAP"/>
</dbReference>
<name>A0A7S4LGC1_9EUGL</name>
<gene>
    <name evidence="4" type="ORF">EGYM00163_LOCUS38471</name>
</gene>
<evidence type="ECO:0000256" key="2">
    <source>
        <dbReference type="ARBA" id="ARBA00022801"/>
    </source>
</evidence>
<protein>
    <recommendedName>
        <fullName evidence="3">Calcineurin-like phosphoesterase domain-containing protein</fullName>
    </recommendedName>
</protein>
<sequence length="266" mass="29867">MANYGKDNGGCSFIWSLGDNFYDDGVTSVHDPQWNSTFHSLFSDPQLRVRWYSCLGNHDHHGNVTAQVAYTHAPDNMGWYMPNALYTDVVQVEEGTSAQFFVLNTYDRKRPLDSQLKWLTGELAKSTADWRFLVNHNPIFSGGSTHGGTTGFGRWAAKTRELERKVLPLLVQYGVHAVFSGDDHTLQILEEQDVAFFVSGAGGGREKGMYHRAKAINQTVFVQQSAGGFMAHHLNRTTLSTRVVKWTGKMLHSHVYHRPPRPRAAA</sequence>
<dbReference type="Pfam" id="PF00149">
    <property type="entry name" value="Metallophos"/>
    <property type="match status" value="1"/>
</dbReference>
<evidence type="ECO:0000313" key="4">
    <source>
        <dbReference type="EMBL" id="CAE0827210.1"/>
    </source>
</evidence>
<evidence type="ECO:0000259" key="3">
    <source>
        <dbReference type="Pfam" id="PF00149"/>
    </source>
</evidence>
<dbReference type="PANTHER" id="PTHR10161">
    <property type="entry name" value="TARTRATE-RESISTANT ACID PHOSPHATASE TYPE 5"/>
    <property type="match status" value="1"/>
</dbReference>
<keyword evidence="2" id="KW-0378">Hydrolase</keyword>
<organism evidence="4">
    <name type="scientific">Eutreptiella gymnastica</name>
    <dbReference type="NCBI Taxonomy" id="73025"/>
    <lineage>
        <taxon>Eukaryota</taxon>
        <taxon>Discoba</taxon>
        <taxon>Euglenozoa</taxon>
        <taxon>Euglenida</taxon>
        <taxon>Spirocuta</taxon>
        <taxon>Euglenophyceae</taxon>
        <taxon>Eutreptiales</taxon>
        <taxon>Eutreptiaceae</taxon>
        <taxon>Eutreptiella</taxon>
    </lineage>
</organism>
<proteinExistence type="predicted"/>
<accession>A0A7S4LGC1</accession>
<reference evidence="4" key="1">
    <citation type="submission" date="2021-01" db="EMBL/GenBank/DDBJ databases">
        <authorList>
            <person name="Corre E."/>
            <person name="Pelletier E."/>
            <person name="Niang G."/>
            <person name="Scheremetjew M."/>
            <person name="Finn R."/>
            <person name="Kale V."/>
            <person name="Holt S."/>
            <person name="Cochrane G."/>
            <person name="Meng A."/>
            <person name="Brown T."/>
            <person name="Cohen L."/>
        </authorList>
    </citation>
    <scope>NUCLEOTIDE SEQUENCE</scope>
    <source>
        <strain evidence="4">CCMP1594</strain>
    </source>
</reference>
<keyword evidence="1" id="KW-0732">Signal</keyword>